<dbReference type="AlphaFoldDB" id="A0A8S1BBB5"/>
<feature type="region of interest" description="Disordered" evidence="1">
    <location>
        <begin position="45"/>
        <end position="91"/>
    </location>
</feature>
<keyword evidence="3" id="KW-1185">Reference proteome</keyword>
<proteinExistence type="predicted"/>
<evidence type="ECO:0000256" key="1">
    <source>
        <dbReference type="SAM" id="MobiDB-lite"/>
    </source>
</evidence>
<evidence type="ECO:0000313" key="3">
    <source>
        <dbReference type="Proteomes" id="UP000494106"/>
    </source>
</evidence>
<reference evidence="2 3" key="1">
    <citation type="submission" date="2020-04" db="EMBL/GenBank/DDBJ databases">
        <authorList>
            <person name="Wallbank WR R."/>
            <person name="Pardo Diaz C."/>
            <person name="Kozak K."/>
            <person name="Martin S."/>
            <person name="Jiggins C."/>
            <person name="Moest M."/>
            <person name="Warren A I."/>
            <person name="Byers J.R.P. K."/>
            <person name="Montejo-Kovacevich G."/>
            <person name="Yen C E."/>
        </authorList>
    </citation>
    <scope>NUCLEOTIDE SEQUENCE [LARGE SCALE GENOMIC DNA]</scope>
</reference>
<dbReference type="Proteomes" id="UP000494106">
    <property type="component" value="Unassembled WGS sequence"/>
</dbReference>
<comment type="caution">
    <text evidence="2">The sequence shown here is derived from an EMBL/GenBank/DDBJ whole genome shotgun (WGS) entry which is preliminary data.</text>
</comment>
<name>A0A8S1BBB5_ARCPL</name>
<protein>
    <submittedName>
        <fullName evidence="2">Uncharacterized protein</fullName>
    </submittedName>
</protein>
<accession>A0A8S1BBB5</accession>
<evidence type="ECO:0000313" key="2">
    <source>
        <dbReference type="EMBL" id="CAB3257030.1"/>
    </source>
</evidence>
<gene>
    <name evidence="2" type="ORF">APLA_LOCUS15724</name>
</gene>
<dbReference type="EMBL" id="CADEBC010000590">
    <property type="protein sequence ID" value="CAB3257030.1"/>
    <property type="molecule type" value="Genomic_DNA"/>
</dbReference>
<feature type="compositionally biased region" description="Basic residues" evidence="1">
    <location>
        <begin position="45"/>
        <end position="61"/>
    </location>
</feature>
<sequence>MEGRQDTELSIRANGISIAQIRRCVNMMSVSRHVSARLPRCRCGRHSGAARRGGTRRKAARGARGASPTRVVDSPHHSLHLHSRLAPAAAG</sequence>
<organism evidence="2 3">
    <name type="scientific">Arctia plantaginis</name>
    <name type="common">Wood tiger moth</name>
    <name type="synonym">Phalaena plantaginis</name>
    <dbReference type="NCBI Taxonomy" id="874455"/>
    <lineage>
        <taxon>Eukaryota</taxon>
        <taxon>Metazoa</taxon>
        <taxon>Ecdysozoa</taxon>
        <taxon>Arthropoda</taxon>
        <taxon>Hexapoda</taxon>
        <taxon>Insecta</taxon>
        <taxon>Pterygota</taxon>
        <taxon>Neoptera</taxon>
        <taxon>Endopterygota</taxon>
        <taxon>Lepidoptera</taxon>
        <taxon>Glossata</taxon>
        <taxon>Ditrysia</taxon>
        <taxon>Noctuoidea</taxon>
        <taxon>Erebidae</taxon>
        <taxon>Arctiinae</taxon>
        <taxon>Arctia</taxon>
    </lineage>
</organism>